<keyword evidence="4 6" id="KW-0012">Acyltransferase</keyword>
<proteinExistence type="inferred from homology"/>
<dbReference type="Pfam" id="PF12464">
    <property type="entry name" value="Mac"/>
    <property type="match status" value="1"/>
</dbReference>
<dbReference type="PANTHER" id="PTHR23416:SF23">
    <property type="entry name" value="ACETYLTRANSFERASE C18B11.09C-RELATED"/>
    <property type="match status" value="1"/>
</dbReference>
<evidence type="ECO:0000256" key="4">
    <source>
        <dbReference type="ARBA" id="ARBA00023315"/>
    </source>
</evidence>
<evidence type="ECO:0000313" key="7">
    <source>
        <dbReference type="Proteomes" id="UP001290861"/>
    </source>
</evidence>
<dbReference type="GO" id="GO:0016746">
    <property type="term" value="F:acyltransferase activity"/>
    <property type="evidence" value="ECO:0007669"/>
    <property type="project" value="UniProtKB-KW"/>
</dbReference>
<dbReference type="PANTHER" id="PTHR23416">
    <property type="entry name" value="SIALIC ACID SYNTHASE-RELATED"/>
    <property type="match status" value="1"/>
</dbReference>
<evidence type="ECO:0000259" key="5">
    <source>
        <dbReference type="SMART" id="SM01266"/>
    </source>
</evidence>
<evidence type="ECO:0000256" key="3">
    <source>
        <dbReference type="ARBA" id="ARBA00022737"/>
    </source>
</evidence>
<comment type="caution">
    <text evidence="6">The sequence shown here is derived from an EMBL/GenBank/DDBJ whole genome shotgun (WGS) entry which is preliminary data.</text>
</comment>
<gene>
    <name evidence="6" type="ORF">P9H32_07585</name>
</gene>
<keyword evidence="7" id="KW-1185">Reference proteome</keyword>
<dbReference type="SUPFAM" id="SSF51161">
    <property type="entry name" value="Trimeric LpxA-like enzymes"/>
    <property type="match status" value="1"/>
</dbReference>
<reference evidence="6 7" key="1">
    <citation type="journal article" date="2024" name="Appl. Environ. Microbiol.">
        <title>Pontiella agarivorans sp. nov., a novel marine anaerobic bacterium capable of degrading macroalgal polysaccharides and fixing nitrogen.</title>
        <authorList>
            <person name="Liu N."/>
            <person name="Kivenson V."/>
            <person name="Peng X."/>
            <person name="Cui Z."/>
            <person name="Lankiewicz T.S."/>
            <person name="Gosselin K.M."/>
            <person name="English C.J."/>
            <person name="Blair E.M."/>
            <person name="O'Malley M.A."/>
            <person name="Valentine D.L."/>
        </authorList>
    </citation>
    <scope>NUCLEOTIDE SEQUENCE [LARGE SCALE GENOMIC DNA]</scope>
    <source>
        <strain evidence="6 7">NLcol2</strain>
    </source>
</reference>
<sequence>MKSEKEKMLAGELYYSMGGELAAERETARSLLKKMNIELFDDPEGRRETLRQLLPNCADDIYVTPPFYCDYGYNIHCEEKVYLNFNCVFLDVCEIRIGARTLFAPNVQLYTAGHPLSATQRAAELEFGQPITIGKDCWLGGNVIVLPGVTIGDRVVIGAGSVVTKDIPSDALAVGNPAKVIRNIEKTDAPQ</sequence>
<name>A0ABU5MWP0_9BACT</name>
<dbReference type="SMART" id="SM01266">
    <property type="entry name" value="Mac"/>
    <property type="match status" value="1"/>
</dbReference>
<dbReference type="InterPro" id="IPR024688">
    <property type="entry name" value="Mac_dom"/>
</dbReference>
<dbReference type="EMBL" id="JARVCO010000010">
    <property type="protein sequence ID" value="MDZ8118486.1"/>
    <property type="molecule type" value="Genomic_DNA"/>
</dbReference>
<evidence type="ECO:0000256" key="1">
    <source>
        <dbReference type="ARBA" id="ARBA00007274"/>
    </source>
</evidence>
<dbReference type="Gene3D" id="2.160.10.10">
    <property type="entry name" value="Hexapeptide repeat proteins"/>
    <property type="match status" value="1"/>
</dbReference>
<comment type="similarity">
    <text evidence="1">Belongs to the transferase hexapeptide repeat family.</text>
</comment>
<dbReference type="CDD" id="cd03357">
    <property type="entry name" value="LbH_MAT_GAT"/>
    <property type="match status" value="1"/>
</dbReference>
<evidence type="ECO:0000256" key="2">
    <source>
        <dbReference type="ARBA" id="ARBA00022679"/>
    </source>
</evidence>
<keyword evidence="2 6" id="KW-0808">Transferase</keyword>
<keyword evidence="3" id="KW-0677">Repeat</keyword>
<feature type="domain" description="Maltose/galactoside acetyltransferase" evidence="5">
    <location>
        <begin position="5"/>
        <end position="59"/>
    </location>
</feature>
<protein>
    <submittedName>
        <fullName evidence="6">Sugar O-acetyltransferase</fullName>
        <ecNumber evidence="6">2.3.1.-</ecNumber>
    </submittedName>
</protein>
<dbReference type="EC" id="2.3.1.-" evidence="6"/>
<dbReference type="InterPro" id="IPR051159">
    <property type="entry name" value="Hexapeptide_acetyltransf"/>
</dbReference>
<dbReference type="PROSITE" id="PS00101">
    <property type="entry name" value="HEXAPEP_TRANSFERASES"/>
    <property type="match status" value="1"/>
</dbReference>
<evidence type="ECO:0000313" key="6">
    <source>
        <dbReference type="EMBL" id="MDZ8118486.1"/>
    </source>
</evidence>
<dbReference type="Pfam" id="PF14602">
    <property type="entry name" value="Hexapep_2"/>
    <property type="match status" value="1"/>
</dbReference>
<dbReference type="InterPro" id="IPR001451">
    <property type="entry name" value="Hexapep"/>
</dbReference>
<dbReference type="Proteomes" id="UP001290861">
    <property type="component" value="Unassembled WGS sequence"/>
</dbReference>
<dbReference type="InterPro" id="IPR018357">
    <property type="entry name" value="Hexapep_transf_CS"/>
</dbReference>
<dbReference type="InterPro" id="IPR011004">
    <property type="entry name" value="Trimer_LpxA-like_sf"/>
</dbReference>
<organism evidence="6 7">
    <name type="scientific">Pontiella agarivorans</name>
    <dbReference type="NCBI Taxonomy" id="3038953"/>
    <lineage>
        <taxon>Bacteria</taxon>
        <taxon>Pseudomonadati</taxon>
        <taxon>Kiritimatiellota</taxon>
        <taxon>Kiritimatiellia</taxon>
        <taxon>Kiritimatiellales</taxon>
        <taxon>Pontiellaceae</taxon>
        <taxon>Pontiella</taxon>
    </lineage>
</organism>
<accession>A0ABU5MWP0</accession>